<evidence type="ECO:0000259" key="7">
    <source>
        <dbReference type="Pfam" id="PF15982"/>
    </source>
</evidence>
<feature type="domain" description="Transmembrane protein 135 N-terminal" evidence="7">
    <location>
        <begin position="2"/>
        <end position="63"/>
    </location>
</feature>
<evidence type="ECO:0000256" key="3">
    <source>
        <dbReference type="ARBA" id="ARBA00022692"/>
    </source>
</evidence>
<keyword evidence="4 6" id="KW-1133">Transmembrane helix</keyword>
<evidence type="ECO:0000256" key="2">
    <source>
        <dbReference type="ARBA" id="ARBA00008924"/>
    </source>
</evidence>
<feature type="transmembrane region" description="Helical" evidence="6">
    <location>
        <begin position="147"/>
        <end position="165"/>
    </location>
</feature>
<gene>
    <name evidence="8" type="ORF">B4U79_08618</name>
</gene>
<keyword evidence="9" id="KW-1185">Reference proteome</keyword>
<keyword evidence="5 6" id="KW-0472">Membrane</keyword>
<evidence type="ECO:0000313" key="9">
    <source>
        <dbReference type="Proteomes" id="UP000285301"/>
    </source>
</evidence>
<reference evidence="8 9" key="1">
    <citation type="journal article" date="2018" name="Gigascience">
        <title>Genomes of trombidid mites reveal novel predicted allergens and laterally-transferred genes associated with secondary metabolism.</title>
        <authorList>
            <person name="Dong X."/>
            <person name="Chaisiri K."/>
            <person name="Xia D."/>
            <person name="Armstrong S.D."/>
            <person name="Fang Y."/>
            <person name="Donnelly M.J."/>
            <person name="Kadowaki T."/>
            <person name="McGarry J.W."/>
            <person name="Darby A.C."/>
            <person name="Makepeace B.L."/>
        </authorList>
    </citation>
    <scope>NUCLEOTIDE SEQUENCE [LARGE SCALE GENOMIC DNA]</scope>
    <source>
        <strain evidence="8">UoL-WK</strain>
    </source>
</reference>
<evidence type="ECO:0000256" key="6">
    <source>
        <dbReference type="SAM" id="Phobius"/>
    </source>
</evidence>
<protein>
    <submittedName>
        <fullName evidence="8">Transmembrane protein 135-like protein</fullName>
    </submittedName>
</protein>
<evidence type="ECO:0000256" key="4">
    <source>
        <dbReference type="ARBA" id="ARBA00022989"/>
    </source>
</evidence>
<dbReference type="GO" id="GO:0012505">
    <property type="term" value="C:endomembrane system"/>
    <property type="evidence" value="ECO:0007669"/>
    <property type="project" value="UniProtKB-SubCell"/>
</dbReference>
<dbReference type="Proteomes" id="UP000285301">
    <property type="component" value="Unassembled WGS sequence"/>
</dbReference>
<dbReference type="AlphaFoldDB" id="A0A443QSP9"/>
<keyword evidence="3 6" id="KW-0812">Transmembrane</keyword>
<dbReference type="OrthoDB" id="6483998at2759"/>
<sequence length="275" mass="31551">MNTYFCSTLFCGLRKIFGRFYFPIVASVPSFIGSFMAIGIERPSRRATLAFYVTNVASEALFRKLVSKGYLKAVPYGEVLIFTASIATLVYMIQKNVYKKDALSIGLKFLIDDERKKSEKDENLNAMNAKCCTHEHSSCYNHVLKGFTVPFVFGWMGSSLLATLMKMRAVLREPRNNICCLTIGTMNPKLVELLIKILYSVSTAQVFYSSILEPRFMRKSYMKFLDQISDQKLHAFNRQVLDLFGTEASKGYEQILPDLNPQFLSRRFKETIFIW</sequence>
<dbReference type="PANTHER" id="PTHR12459">
    <property type="entry name" value="TRANSMEMBRANE PROTEIN 135-RELATED"/>
    <property type="match status" value="1"/>
</dbReference>
<dbReference type="PANTHER" id="PTHR12459:SF15">
    <property type="entry name" value="TRANSMEMBRANE PROTEIN 135"/>
    <property type="match status" value="1"/>
</dbReference>
<dbReference type="InterPro" id="IPR031926">
    <property type="entry name" value="TMEM135_N"/>
</dbReference>
<comment type="similarity">
    <text evidence="2">Belongs to the TMEM135 family.</text>
</comment>
<accession>A0A443QSP9</accession>
<feature type="transmembrane region" description="Helical" evidence="6">
    <location>
        <begin position="20"/>
        <end position="40"/>
    </location>
</feature>
<name>A0A443QSP9_9ACAR</name>
<feature type="non-terminal residue" evidence="8">
    <location>
        <position position="275"/>
    </location>
</feature>
<comment type="caution">
    <text evidence="8">The sequence shown here is derived from an EMBL/GenBank/DDBJ whole genome shotgun (WGS) entry which is preliminary data.</text>
</comment>
<feature type="transmembrane region" description="Helical" evidence="6">
    <location>
        <begin position="73"/>
        <end position="93"/>
    </location>
</feature>
<dbReference type="Pfam" id="PF15982">
    <property type="entry name" value="TMEM135_C_rich"/>
    <property type="match status" value="1"/>
</dbReference>
<dbReference type="InterPro" id="IPR026749">
    <property type="entry name" value="Tmem135"/>
</dbReference>
<evidence type="ECO:0000313" key="8">
    <source>
        <dbReference type="EMBL" id="RWS06050.1"/>
    </source>
</evidence>
<dbReference type="EMBL" id="NCKU01004368">
    <property type="protein sequence ID" value="RWS06050.1"/>
    <property type="molecule type" value="Genomic_DNA"/>
</dbReference>
<comment type="subcellular location">
    <subcellularLocation>
        <location evidence="1">Endomembrane system</location>
        <topology evidence="1">Multi-pass membrane protein</topology>
    </subcellularLocation>
</comment>
<evidence type="ECO:0000256" key="1">
    <source>
        <dbReference type="ARBA" id="ARBA00004127"/>
    </source>
</evidence>
<organism evidence="8 9">
    <name type="scientific">Dinothrombium tinctorium</name>
    <dbReference type="NCBI Taxonomy" id="1965070"/>
    <lineage>
        <taxon>Eukaryota</taxon>
        <taxon>Metazoa</taxon>
        <taxon>Ecdysozoa</taxon>
        <taxon>Arthropoda</taxon>
        <taxon>Chelicerata</taxon>
        <taxon>Arachnida</taxon>
        <taxon>Acari</taxon>
        <taxon>Acariformes</taxon>
        <taxon>Trombidiformes</taxon>
        <taxon>Prostigmata</taxon>
        <taxon>Anystina</taxon>
        <taxon>Parasitengona</taxon>
        <taxon>Trombidioidea</taxon>
        <taxon>Trombidiidae</taxon>
        <taxon>Dinothrombium</taxon>
    </lineage>
</organism>
<proteinExistence type="inferred from homology"/>
<evidence type="ECO:0000256" key="5">
    <source>
        <dbReference type="ARBA" id="ARBA00023136"/>
    </source>
</evidence>